<keyword evidence="5" id="KW-0808">Transferase</keyword>
<reference evidence="5 6" key="2">
    <citation type="submission" date="2020-03" db="EMBL/GenBank/DDBJ databases">
        <title>Kangsaoukella pontilimi gen. nov., sp. nov., a new member of the family Rhodobacteraceae isolated from a tidal mudflat.</title>
        <authorList>
            <person name="Kim I.S."/>
        </authorList>
    </citation>
    <scope>NUCLEOTIDE SEQUENCE [LARGE SCALE GENOMIC DNA]</scope>
    <source>
        <strain evidence="5 6">GH1-50</strain>
    </source>
</reference>
<organism evidence="5 6">
    <name type="scientific">Kangsaoukella pontilimi</name>
    <dbReference type="NCBI Taxonomy" id="2691042"/>
    <lineage>
        <taxon>Bacteria</taxon>
        <taxon>Pseudomonadati</taxon>
        <taxon>Pseudomonadota</taxon>
        <taxon>Alphaproteobacteria</taxon>
        <taxon>Rhodobacterales</taxon>
        <taxon>Paracoccaceae</taxon>
        <taxon>Kangsaoukella</taxon>
    </lineage>
</organism>
<name>A0A7C9MTT0_9RHOB</name>
<dbReference type="GO" id="GO:0000271">
    <property type="term" value="P:polysaccharide biosynthetic process"/>
    <property type="evidence" value="ECO:0007669"/>
    <property type="project" value="UniProtKB-KW"/>
</dbReference>
<dbReference type="InterPro" id="IPR003362">
    <property type="entry name" value="Bact_transf"/>
</dbReference>
<dbReference type="AlphaFoldDB" id="A0A7C9MTT0"/>
<evidence type="ECO:0000256" key="3">
    <source>
        <dbReference type="SAM" id="Phobius"/>
    </source>
</evidence>
<keyword evidence="2" id="KW-0270">Exopolysaccharide synthesis</keyword>
<dbReference type="GO" id="GO:0016780">
    <property type="term" value="F:phosphotransferase activity, for other substituted phosphate groups"/>
    <property type="evidence" value="ECO:0007669"/>
    <property type="project" value="TreeGrafter"/>
</dbReference>
<keyword evidence="6" id="KW-1185">Reference proteome</keyword>
<dbReference type="Proteomes" id="UP000480350">
    <property type="component" value="Unassembled WGS sequence"/>
</dbReference>
<evidence type="ECO:0000313" key="6">
    <source>
        <dbReference type="Proteomes" id="UP000480350"/>
    </source>
</evidence>
<evidence type="ECO:0000256" key="1">
    <source>
        <dbReference type="ARBA" id="ARBA00006464"/>
    </source>
</evidence>
<gene>
    <name evidence="5" type="ORF">GQ651_01030</name>
</gene>
<feature type="transmembrane region" description="Helical" evidence="3">
    <location>
        <begin position="38"/>
        <end position="63"/>
    </location>
</feature>
<keyword evidence="3" id="KW-1133">Transmembrane helix</keyword>
<dbReference type="RefSeq" id="WP_160762358.1">
    <property type="nucleotide sequence ID" value="NZ_WUPT01000001.1"/>
</dbReference>
<protein>
    <submittedName>
        <fullName evidence="5">Sugar transferase</fullName>
    </submittedName>
</protein>
<evidence type="ECO:0000259" key="4">
    <source>
        <dbReference type="Pfam" id="PF02397"/>
    </source>
</evidence>
<evidence type="ECO:0000256" key="2">
    <source>
        <dbReference type="ARBA" id="ARBA00023169"/>
    </source>
</evidence>
<proteinExistence type="inferred from homology"/>
<dbReference type="EMBL" id="WUPT01000001">
    <property type="protein sequence ID" value="MXQ06420.1"/>
    <property type="molecule type" value="Genomic_DNA"/>
</dbReference>
<accession>A0A7C9MTT0</accession>
<keyword evidence="3" id="KW-0812">Transmembrane</keyword>
<sequence length="229" mass="25705">MTVHVTNVSDRIAANVDSIPIESVSPTRGIYRAALKRVFDVTLVLLALPFVLPFLALVALAVATDGHSPIFAQERVGKDGRRFTLWKFRTMVPDAEEKLDRYLAENEAARREWTVKQKLTNDPRCTRFGLALRRTSIDELPQIFNVLVGDMSLVGPRPMMPSQQSMYPGRAYYKLRPGITGLWQVSPRNQSDFADRAHYDDVYHARLSFPADAMILAKTLVAVVRGTGC</sequence>
<evidence type="ECO:0000313" key="5">
    <source>
        <dbReference type="EMBL" id="MXQ06420.1"/>
    </source>
</evidence>
<dbReference type="Pfam" id="PF02397">
    <property type="entry name" value="Bac_transf"/>
    <property type="match status" value="1"/>
</dbReference>
<dbReference type="PANTHER" id="PTHR30576">
    <property type="entry name" value="COLANIC BIOSYNTHESIS UDP-GLUCOSE LIPID CARRIER TRANSFERASE"/>
    <property type="match status" value="1"/>
</dbReference>
<reference evidence="5 6" key="1">
    <citation type="submission" date="2019-12" db="EMBL/GenBank/DDBJ databases">
        <authorList>
            <person name="Lee S.D."/>
        </authorList>
    </citation>
    <scope>NUCLEOTIDE SEQUENCE [LARGE SCALE GENOMIC DNA]</scope>
    <source>
        <strain evidence="5 6">GH1-50</strain>
    </source>
</reference>
<dbReference type="PANTHER" id="PTHR30576:SF0">
    <property type="entry name" value="UNDECAPRENYL-PHOSPHATE N-ACETYLGALACTOSAMINYL 1-PHOSPHATE TRANSFERASE-RELATED"/>
    <property type="match status" value="1"/>
</dbReference>
<keyword evidence="3" id="KW-0472">Membrane</keyword>
<comment type="similarity">
    <text evidence="1">Belongs to the bacterial sugar transferase family.</text>
</comment>
<comment type="caution">
    <text evidence="5">The sequence shown here is derived from an EMBL/GenBank/DDBJ whole genome shotgun (WGS) entry which is preliminary data.</text>
</comment>
<feature type="domain" description="Bacterial sugar transferase" evidence="4">
    <location>
        <begin position="36"/>
        <end position="224"/>
    </location>
</feature>